<dbReference type="InterPro" id="IPR025836">
    <property type="entry name" value="Zn_knuckle_CX2CX4HX4C"/>
</dbReference>
<evidence type="ECO:0000313" key="4">
    <source>
        <dbReference type="EMBL" id="CAL1379211.1"/>
    </source>
</evidence>
<gene>
    <name evidence="4" type="ORF">LTRI10_LOCUS20745</name>
</gene>
<evidence type="ECO:0000313" key="5">
    <source>
        <dbReference type="Proteomes" id="UP001497516"/>
    </source>
</evidence>
<dbReference type="InterPro" id="IPR040256">
    <property type="entry name" value="At4g02000-like"/>
</dbReference>
<evidence type="ECO:0000256" key="1">
    <source>
        <dbReference type="PROSITE-ProRule" id="PRU00047"/>
    </source>
</evidence>
<keyword evidence="5" id="KW-1185">Reference proteome</keyword>
<dbReference type="InterPro" id="IPR025558">
    <property type="entry name" value="DUF4283"/>
</dbReference>
<name>A0AAV2DZX6_9ROSI</name>
<dbReference type="Proteomes" id="UP001497516">
    <property type="component" value="Chromosome 3"/>
</dbReference>
<dbReference type="Pfam" id="PF14392">
    <property type="entry name" value="zf-CCHC_4"/>
    <property type="match status" value="1"/>
</dbReference>
<organism evidence="4 5">
    <name type="scientific">Linum trigynum</name>
    <dbReference type="NCBI Taxonomy" id="586398"/>
    <lineage>
        <taxon>Eukaryota</taxon>
        <taxon>Viridiplantae</taxon>
        <taxon>Streptophyta</taxon>
        <taxon>Embryophyta</taxon>
        <taxon>Tracheophyta</taxon>
        <taxon>Spermatophyta</taxon>
        <taxon>Magnoliopsida</taxon>
        <taxon>eudicotyledons</taxon>
        <taxon>Gunneridae</taxon>
        <taxon>Pentapetalae</taxon>
        <taxon>rosids</taxon>
        <taxon>fabids</taxon>
        <taxon>Malpighiales</taxon>
        <taxon>Linaceae</taxon>
        <taxon>Linum</taxon>
    </lineage>
</organism>
<keyword evidence="1" id="KW-0863">Zinc-finger</keyword>
<dbReference type="GO" id="GO:0008270">
    <property type="term" value="F:zinc ion binding"/>
    <property type="evidence" value="ECO:0007669"/>
    <property type="project" value="UniProtKB-KW"/>
</dbReference>
<dbReference type="PANTHER" id="PTHR31286">
    <property type="entry name" value="GLYCINE-RICH CELL WALL STRUCTURAL PROTEIN 1.8-LIKE"/>
    <property type="match status" value="1"/>
</dbReference>
<accession>A0AAV2DZX6</accession>
<dbReference type="InterPro" id="IPR001878">
    <property type="entry name" value="Znf_CCHC"/>
</dbReference>
<dbReference type="InterPro" id="IPR036875">
    <property type="entry name" value="Znf_CCHC_sf"/>
</dbReference>
<feature type="compositionally biased region" description="Basic and acidic residues" evidence="2">
    <location>
        <begin position="257"/>
        <end position="271"/>
    </location>
</feature>
<dbReference type="SUPFAM" id="SSF57756">
    <property type="entry name" value="Retrovirus zinc finger-like domains"/>
    <property type="match status" value="1"/>
</dbReference>
<dbReference type="GO" id="GO:0003676">
    <property type="term" value="F:nucleic acid binding"/>
    <property type="evidence" value="ECO:0007669"/>
    <property type="project" value="InterPro"/>
</dbReference>
<dbReference type="PANTHER" id="PTHR31286:SF99">
    <property type="entry name" value="DUF4283 DOMAIN-CONTAINING PROTEIN"/>
    <property type="match status" value="1"/>
</dbReference>
<feature type="region of interest" description="Disordered" evidence="2">
    <location>
        <begin position="256"/>
        <end position="310"/>
    </location>
</feature>
<evidence type="ECO:0000259" key="3">
    <source>
        <dbReference type="PROSITE" id="PS50158"/>
    </source>
</evidence>
<feature type="region of interest" description="Disordered" evidence="2">
    <location>
        <begin position="213"/>
        <end position="242"/>
    </location>
</feature>
<dbReference type="AlphaFoldDB" id="A0AAV2DZX6"/>
<feature type="domain" description="CCHC-type" evidence="3">
    <location>
        <begin position="201"/>
        <end position="216"/>
    </location>
</feature>
<keyword evidence="1" id="KW-0479">Metal-binding</keyword>
<sequence length="310" mass="35615">MSEDTMKENADHEEDPRCPTIYFSPEEWRSYRCEWRSALMVKVLGRSYPYPVMAKRLNMLWARNGTIQITNRPNGFFFVRFTSKMDYELALTGSPWLIGDNYITTQKWKKGFNPRTCQIDSTSVWIRLPDLPIELYHPEAVLRIAKRAGTPIRGDRATELGARGVFARACIEVDLTKPLLSKYKVAGVEYEIKYEGLENICFECGTYGHSKSHCPSLHKSNEANKESADPVRNPGQKHEETYGEWMIAKRRERRPNKKFDNIRAVGRDRSSTFDGQAKGGSRFEILSQEEENSASSQQQGIPSRARNDTD</sequence>
<dbReference type="EMBL" id="OZ034816">
    <property type="protein sequence ID" value="CAL1379211.1"/>
    <property type="molecule type" value="Genomic_DNA"/>
</dbReference>
<dbReference type="Pfam" id="PF14111">
    <property type="entry name" value="DUF4283"/>
    <property type="match status" value="1"/>
</dbReference>
<keyword evidence="1" id="KW-0862">Zinc</keyword>
<dbReference type="PROSITE" id="PS50158">
    <property type="entry name" value="ZF_CCHC"/>
    <property type="match status" value="1"/>
</dbReference>
<evidence type="ECO:0000256" key="2">
    <source>
        <dbReference type="SAM" id="MobiDB-lite"/>
    </source>
</evidence>
<reference evidence="4 5" key="1">
    <citation type="submission" date="2024-04" db="EMBL/GenBank/DDBJ databases">
        <authorList>
            <person name="Fracassetti M."/>
        </authorList>
    </citation>
    <scope>NUCLEOTIDE SEQUENCE [LARGE SCALE GENOMIC DNA]</scope>
</reference>
<proteinExistence type="predicted"/>
<protein>
    <recommendedName>
        <fullName evidence="3">CCHC-type domain-containing protein</fullName>
    </recommendedName>
</protein>
<feature type="compositionally biased region" description="Basic and acidic residues" evidence="2">
    <location>
        <begin position="219"/>
        <end position="229"/>
    </location>
</feature>